<keyword evidence="5" id="KW-0238">DNA-binding</keyword>
<evidence type="ECO:0000256" key="3">
    <source>
        <dbReference type="ARBA" id="ARBA00022553"/>
    </source>
</evidence>
<dbReference type="SUPFAM" id="SSF46689">
    <property type="entry name" value="Homeodomain-like"/>
    <property type="match status" value="1"/>
</dbReference>
<dbReference type="InterPro" id="IPR004358">
    <property type="entry name" value="Sig_transdc_His_kin-like_C"/>
</dbReference>
<dbReference type="PANTHER" id="PTHR43547">
    <property type="entry name" value="TWO-COMPONENT HISTIDINE KINASE"/>
    <property type="match status" value="1"/>
</dbReference>
<dbReference type="PROSITE" id="PS00041">
    <property type="entry name" value="HTH_ARAC_FAMILY_1"/>
    <property type="match status" value="1"/>
</dbReference>
<dbReference type="PANTHER" id="PTHR43547:SF2">
    <property type="entry name" value="HYBRID SIGNAL TRANSDUCTION HISTIDINE KINASE C"/>
    <property type="match status" value="1"/>
</dbReference>
<evidence type="ECO:0000256" key="1">
    <source>
        <dbReference type="ARBA" id="ARBA00000085"/>
    </source>
</evidence>
<evidence type="ECO:0000256" key="8">
    <source>
        <dbReference type="PROSITE-ProRule" id="PRU00339"/>
    </source>
</evidence>
<keyword evidence="9" id="KW-1133">Transmembrane helix</keyword>
<dbReference type="Pfam" id="PF13181">
    <property type="entry name" value="TPR_8"/>
    <property type="match status" value="2"/>
</dbReference>
<dbReference type="InterPro" id="IPR018060">
    <property type="entry name" value="HTH_AraC"/>
</dbReference>
<dbReference type="InterPro" id="IPR036890">
    <property type="entry name" value="HATPase_C_sf"/>
</dbReference>
<reference evidence="14" key="1">
    <citation type="journal article" date="2019" name="Int. J. Syst. Evol. Microbiol.">
        <title>The Global Catalogue of Microorganisms (GCM) 10K type strain sequencing project: providing services to taxonomists for standard genome sequencing and annotation.</title>
        <authorList>
            <consortium name="The Broad Institute Genomics Platform"/>
            <consortium name="The Broad Institute Genome Sequencing Center for Infectious Disease"/>
            <person name="Wu L."/>
            <person name="Ma J."/>
        </authorList>
    </citation>
    <scope>NUCLEOTIDE SEQUENCE [LARGE SCALE GENOMIC DNA]</scope>
    <source>
        <strain evidence="14">JCM 17452</strain>
    </source>
</reference>
<dbReference type="Gene3D" id="3.30.565.10">
    <property type="entry name" value="Histidine kinase-like ATPase, C-terminal domain"/>
    <property type="match status" value="1"/>
</dbReference>
<dbReference type="SMART" id="SM00388">
    <property type="entry name" value="HisKA"/>
    <property type="match status" value="1"/>
</dbReference>
<dbReference type="EMBL" id="BAABAV010000003">
    <property type="protein sequence ID" value="GAA4270383.1"/>
    <property type="molecule type" value="Genomic_DNA"/>
</dbReference>
<dbReference type="InterPro" id="IPR001789">
    <property type="entry name" value="Sig_transdc_resp-reg_receiver"/>
</dbReference>
<dbReference type="CDD" id="cd16922">
    <property type="entry name" value="HATPase_EvgS-ArcB-TorS-like"/>
    <property type="match status" value="1"/>
</dbReference>
<proteinExistence type="predicted"/>
<comment type="caution">
    <text evidence="13">The sequence shown here is derived from an EMBL/GenBank/DDBJ whole genome shotgun (WGS) entry which is preliminary data.</text>
</comment>
<evidence type="ECO:0000313" key="13">
    <source>
        <dbReference type="EMBL" id="GAA4270383.1"/>
    </source>
</evidence>
<keyword evidence="9" id="KW-0812">Transmembrane</keyword>
<keyword evidence="3 7" id="KW-0597">Phosphoprotein</keyword>
<dbReference type="SMART" id="SM00448">
    <property type="entry name" value="REC"/>
    <property type="match status" value="1"/>
</dbReference>
<dbReference type="Gene3D" id="1.25.40.10">
    <property type="entry name" value="Tetratricopeptide repeat domain"/>
    <property type="match status" value="2"/>
</dbReference>
<evidence type="ECO:0000256" key="9">
    <source>
        <dbReference type="SAM" id="Phobius"/>
    </source>
</evidence>
<keyword evidence="4" id="KW-0805">Transcription regulation</keyword>
<gene>
    <name evidence="13" type="ORF">GCM10022257_24840</name>
</gene>
<organism evidence="13 14">
    <name type="scientific">Hyunsoonleella aestuarii</name>
    <dbReference type="NCBI Taxonomy" id="912802"/>
    <lineage>
        <taxon>Bacteria</taxon>
        <taxon>Pseudomonadati</taxon>
        <taxon>Bacteroidota</taxon>
        <taxon>Flavobacteriia</taxon>
        <taxon>Flavobacteriales</taxon>
        <taxon>Flavobacteriaceae</taxon>
    </lineage>
</organism>
<evidence type="ECO:0000259" key="12">
    <source>
        <dbReference type="PROSITE" id="PS50110"/>
    </source>
</evidence>
<dbReference type="PROSITE" id="PS50005">
    <property type="entry name" value="TPR"/>
    <property type="match status" value="2"/>
</dbReference>
<dbReference type="Pfam" id="PF00072">
    <property type="entry name" value="Response_reg"/>
    <property type="match status" value="1"/>
</dbReference>
<feature type="repeat" description="TPR" evidence="8">
    <location>
        <begin position="201"/>
        <end position="234"/>
    </location>
</feature>
<name>A0ABP8EDQ2_9FLAO</name>
<dbReference type="InterPro" id="IPR009057">
    <property type="entry name" value="Homeodomain-like_sf"/>
</dbReference>
<dbReference type="InterPro" id="IPR003594">
    <property type="entry name" value="HATPase_dom"/>
</dbReference>
<dbReference type="Pfam" id="PF13176">
    <property type="entry name" value="TPR_7"/>
    <property type="match status" value="1"/>
</dbReference>
<keyword evidence="9" id="KW-0472">Membrane</keyword>
<keyword evidence="8" id="KW-0802">TPR repeat</keyword>
<dbReference type="CDD" id="cd17574">
    <property type="entry name" value="REC_OmpR"/>
    <property type="match status" value="1"/>
</dbReference>
<keyword evidence="6" id="KW-0804">Transcription</keyword>
<dbReference type="SUPFAM" id="SSF47384">
    <property type="entry name" value="Homodimeric domain of signal transducing histidine kinase"/>
    <property type="match status" value="1"/>
</dbReference>
<dbReference type="SUPFAM" id="SSF52172">
    <property type="entry name" value="CheY-like"/>
    <property type="match status" value="1"/>
</dbReference>
<dbReference type="SUPFAM" id="SSF48452">
    <property type="entry name" value="TPR-like"/>
    <property type="match status" value="1"/>
</dbReference>
<dbReference type="RefSeq" id="WP_139002769.1">
    <property type="nucleotide sequence ID" value="NZ_BAABAV010000003.1"/>
</dbReference>
<evidence type="ECO:0000256" key="5">
    <source>
        <dbReference type="ARBA" id="ARBA00023125"/>
    </source>
</evidence>
<dbReference type="InterPro" id="IPR036097">
    <property type="entry name" value="HisK_dim/P_sf"/>
</dbReference>
<dbReference type="Gene3D" id="3.40.50.2300">
    <property type="match status" value="1"/>
</dbReference>
<dbReference type="CDD" id="cd00082">
    <property type="entry name" value="HisKA"/>
    <property type="match status" value="1"/>
</dbReference>
<dbReference type="Proteomes" id="UP001500027">
    <property type="component" value="Unassembled WGS sequence"/>
</dbReference>
<feature type="domain" description="HTH araC/xylS-type" evidence="10">
    <location>
        <begin position="860"/>
        <end position="958"/>
    </location>
</feature>
<evidence type="ECO:0000313" key="14">
    <source>
        <dbReference type="Proteomes" id="UP001500027"/>
    </source>
</evidence>
<dbReference type="Pfam" id="PF00512">
    <property type="entry name" value="HisKA"/>
    <property type="match status" value="1"/>
</dbReference>
<feature type="transmembrane region" description="Helical" evidence="9">
    <location>
        <begin position="406"/>
        <end position="424"/>
    </location>
</feature>
<dbReference type="Pfam" id="PF02518">
    <property type="entry name" value="HATPase_c"/>
    <property type="match status" value="1"/>
</dbReference>
<dbReference type="PROSITE" id="PS50110">
    <property type="entry name" value="RESPONSE_REGULATORY"/>
    <property type="match status" value="1"/>
</dbReference>
<feature type="domain" description="Response regulatory" evidence="12">
    <location>
        <begin position="713"/>
        <end position="828"/>
    </location>
</feature>
<dbReference type="Gene3D" id="1.10.10.60">
    <property type="entry name" value="Homeodomain-like"/>
    <property type="match status" value="1"/>
</dbReference>
<dbReference type="InterPro" id="IPR011006">
    <property type="entry name" value="CheY-like_superfamily"/>
</dbReference>
<dbReference type="InterPro" id="IPR018062">
    <property type="entry name" value="HTH_AraC-typ_CS"/>
</dbReference>
<dbReference type="SMART" id="SM00387">
    <property type="entry name" value="HATPase_c"/>
    <property type="match status" value="1"/>
</dbReference>
<dbReference type="SUPFAM" id="SSF55874">
    <property type="entry name" value="ATPase domain of HSP90 chaperone/DNA topoisomerase II/histidine kinase"/>
    <property type="match status" value="1"/>
</dbReference>
<dbReference type="SMART" id="SM00342">
    <property type="entry name" value="HTH_ARAC"/>
    <property type="match status" value="1"/>
</dbReference>
<dbReference type="PROSITE" id="PS50109">
    <property type="entry name" value="HIS_KIN"/>
    <property type="match status" value="1"/>
</dbReference>
<feature type="domain" description="Histidine kinase" evidence="11">
    <location>
        <begin position="449"/>
        <end position="672"/>
    </location>
</feature>
<dbReference type="InterPro" id="IPR005467">
    <property type="entry name" value="His_kinase_dom"/>
</dbReference>
<evidence type="ECO:0000259" key="10">
    <source>
        <dbReference type="PROSITE" id="PS01124"/>
    </source>
</evidence>
<keyword evidence="14" id="KW-1185">Reference proteome</keyword>
<feature type="repeat" description="TPR" evidence="8">
    <location>
        <begin position="81"/>
        <end position="114"/>
    </location>
</feature>
<evidence type="ECO:0000256" key="6">
    <source>
        <dbReference type="ARBA" id="ARBA00023163"/>
    </source>
</evidence>
<dbReference type="Pfam" id="PF12833">
    <property type="entry name" value="HTH_18"/>
    <property type="match status" value="1"/>
</dbReference>
<dbReference type="PRINTS" id="PR00344">
    <property type="entry name" value="BCTRLSENSOR"/>
</dbReference>
<evidence type="ECO:0000259" key="11">
    <source>
        <dbReference type="PROSITE" id="PS50109"/>
    </source>
</evidence>
<dbReference type="InterPro" id="IPR019734">
    <property type="entry name" value="TPR_rpt"/>
</dbReference>
<evidence type="ECO:0000256" key="2">
    <source>
        <dbReference type="ARBA" id="ARBA00012438"/>
    </source>
</evidence>
<sequence>MKLYFTFILVLLFLFKASAQKEKETLYSTWNNLNLNDSIRFNSMIDLVQKYYLFTKIDSALVLSKQMLNSAQKKKNLQFEIEASTLIGKIYFELKEFETGEKIYTKGLELAKKNKDRFLYAEKLFDLGYLYSKYEDYTNSFKILQKSEKLYKELGDPLNEGWSIVHQGFIYRDLGDYKEAEKYHLKHLELSEKHKIKKSISAANGNLGEIYHKLGNLPKSIEYWKRAIRLSKEIGLEEYANVGTGKLVEIYIIEKQFSEATKYLNEYIAVTEKYPIPKYERDFLMKIHLWKCQIDYGFKNYTKALKECEECLNINMVNNWKLESGLFKSLYEVNKKLNRPAIALDYFEKYQIANDDEKVDKARTEIQSIVFNNQIIADSISQAQEKELLNLTYEEGLRKKNREKNLFLTIGLLVLLSAIAYFVISRRMAASERKRLQEINQLKNALFTNITHEFRTPLTVIKGITSTIKSNIKNNQHDDLKNSLEIIDRNSDGLLHLINEMLDLAKIESGNMELNSVQTDIIPFTKYLTQSFQSLAEEKGIKFSIHCDLEHIKMDIDVNKFMAIITNLLSNAIKFTSENGEVKVNIKKVEIHKTNFVEIKVIDTGLGISKEEQLHIFDKFYQVDNSSSKLQKGTGIGLALVKDFVELMNGTIDVESRLGKSSVFCITIPITNNANSADGSELASKTTFFQANTEQLVSENNQSINNSDSSLPLVLIVEDNIDVAHYIKTCLTEKYGILHAPNGAIGIDMALEKIPDIIICDVMMPIKDGFEVCERLKSNELTDHIPIIMLTAKATFEDRLTGLAHGADAYLTKPFEKEELLTRIDQLTLLRKKMLSKFEKVGIESLLNKNIKNSETKFLDKIITVIHNNIVQTDFGPVELAKKSHFSESQLYRKLKATSGKSTSMFIRSIRLQKGKKLIQTTNKTISEVAYEVGFNDPSYFSRVFKEEFGSAPSAISK</sequence>
<dbReference type="Gene3D" id="1.10.287.130">
    <property type="match status" value="1"/>
</dbReference>
<evidence type="ECO:0000256" key="4">
    <source>
        <dbReference type="ARBA" id="ARBA00023015"/>
    </source>
</evidence>
<accession>A0ABP8EDQ2</accession>
<comment type="catalytic activity">
    <reaction evidence="1">
        <text>ATP + protein L-histidine = ADP + protein N-phospho-L-histidine.</text>
        <dbReference type="EC" id="2.7.13.3"/>
    </reaction>
</comment>
<dbReference type="PROSITE" id="PS01124">
    <property type="entry name" value="HTH_ARAC_FAMILY_2"/>
    <property type="match status" value="1"/>
</dbReference>
<dbReference type="SMART" id="SM00028">
    <property type="entry name" value="TPR"/>
    <property type="match status" value="4"/>
</dbReference>
<protein>
    <recommendedName>
        <fullName evidence="2">histidine kinase</fullName>
        <ecNumber evidence="2">2.7.13.3</ecNumber>
    </recommendedName>
</protein>
<dbReference type="EC" id="2.7.13.3" evidence="2"/>
<feature type="modified residue" description="4-aspartylphosphate" evidence="7">
    <location>
        <position position="761"/>
    </location>
</feature>
<dbReference type="InterPro" id="IPR003661">
    <property type="entry name" value="HisK_dim/P_dom"/>
</dbReference>
<dbReference type="InterPro" id="IPR011990">
    <property type="entry name" value="TPR-like_helical_dom_sf"/>
</dbReference>
<evidence type="ECO:0000256" key="7">
    <source>
        <dbReference type="PROSITE-ProRule" id="PRU00169"/>
    </source>
</evidence>